<feature type="chain" id="PRO_5043852990" description="IGFBP N-terminal domain-containing protein" evidence="1">
    <location>
        <begin position="18"/>
        <end position="96"/>
    </location>
</feature>
<evidence type="ECO:0008006" key="4">
    <source>
        <dbReference type="Google" id="ProtNLM"/>
    </source>
</evidence>
<evidence type="ECO:0000256" key="1">
    <source>
        <dbReference type="SAM" id="SignalP"/>
    </source>
</evidence>
<name>A0AAV1ZWY3_9ARAC</name>
<protein>
    <recommendedName>
        <fullName evidence="4">IGFBP N-terminal domain-containing protein</fullName>
    </recommendedName>
</protein>
<dbReference type="Proteomes" id="UP001497382">
    <property type="component" value="Unassembled WGS sequence"/>
</dbReference>
<comment type="caution">
    <text evidence="2">The sequence shown here is derived from an EMBL/GenBank/DDBJ whole genome shotgun (WGS) entry which is preliminary data.</text>
</comment>
<keyword evidence="3" id="KW-1185">Reference proteome</keyword>
<sequence>MHFYALFFISIVSFALSRCPFSCDPSQCLDPECREGLTPMKLGCNCCETCVRVIGPGEHCFNPPPGFPLPPPPDPEMCVDDFYCDRFTETCKPEKH</sequence>
<keyword evidence="1" id="KW-0732">Signal</keyword>
<evidence type="ECO:0000313" key="3">
    <source>
        <dbReference type="Proteomes" id="UP001497382"/>
    </source>
</evidence>
<dbReference type="AlphaFoldDB" id="A0AAV1ZWY3"/>
<evidence type="ECO:0000313" key="2">
    <source>
        <dbReference type="EMBL" id="CAL1275909.1"/>
    </source>
</evidence>
<dbReference type="EMBL" id="CAXIEN010000089">
    <property type="protein sequence ID" value="CAL1275909.1"/>
    <property type="molecule type" value="Genomic_DNA"/>
</dbReference>
<accession>A0AAV1ZWY3</accession>
<organism evidence="2 3">
    <name type="scientific">Larinioides sclopetarius</name>
    <dbReference type="NCBI Taxonomy" id="280406"/>
    <lineage>
        <taxon>Eukaryota</taxon>
        <taxon>Metazoa</taxon>
        <taxon>Ecdysozoa</taxon>
        <taxon>Arthropoda</taxon>
        <taxon>Chelicerata</taxon>
        <taxon>Arachnida</taxon>
        <taxon>Araneae</taxon>
        <taxon>Araneomorphae</taxon>
        <taxon>Entelegynae</taxon>
        <taxon>Araneoidea</taxon>
        <taxon>Araneidae</taxon>
        <taxon>Larinioides</taxon>
    </lineage>
</organism>
<proteinExistence type="predicted"/>
<feature type="signal peptide" evidence="1">
    <location>
        <begin position="1"/>
        <end position="17"/>
    </location>
</feature>
<reference evidence="2 3" key="1">
    <citation type="submission" date="2024-04" db="EMBL/GenBank/DDBJ databases">
        <authorList>
            <person name="Rising A."/>
            <person name="Reimegard J."/>
            <person name="Sonavane S."/>
            <person name="Akerstrom W."/>
            <person name="Nylinder S."/>
            <person name="Hedman E."/>
            <person name="Kallberg Y."/>
        </authorList>
    </citation>
    <scope>NUCLEOTIDE SEQUENCE [LARGE SCALE GENOMIC DNA]</scope>
</reference>
<gene>
    <name evidence="2" type="ORF">LARSCL_LOCUS8361</name>
</gene>